<dbReference type="Pfam" id="PF00534">
    <property type="entry name" value="Glycos_transf_1"/>
    <property type="match status" value="1"/>
</dbReference>
<dbReference type="CDD" id="cd03801">
    <property type="entry name" value="GT4_PimA-like"/>
    <property type="match status" value="1"/>
</dbReference>
<dbReference type="EMBL" id="JAARSH010000005">
    <property type="protein sequence ID" value="MBC1616347.1"/>
    <property type="molecule type" value="Genomic_DNA"/>
</dbReference>
<proteinExistence type="predicted"/>
<dbReference type="PANTHER" id="PTHR12526:SF630">
    <property type="entry name" value="GLYCOSYLTRANSFERASE"/>
    <property type="match status" value="1"/>
</dbReference>
<protein>
    <submittedName>
        <fullName evidence="2">Glycosyltransferase family 4 protein</fullName>
    </submittedName>
</protein>
<dbReference type="AlphaFoldDB" id="A0A841YMT8"/>
<sequence length="391" mass="44243">MNWLFAHDNRFLKADDGQVYSEVAFSYSNWERYLAHVDNLTILARMEQLGGLDKNTINLSSGPGVTFQKVEDPYGIRTLTPFPIGYKTVLEAVKKTDGVIARLPSEIGYMALKAARKTNTPYCIEVVGDGYKTMATYGNWKGKLYAPIAERKMKRNIASSHHTLYITENHLQERYPPVGYSVSCSNVEIPNIEEKTVSQRQAKIKSDRKRLHIGMNGSLSSPYKGFESTFLALAKIKSELPPFEFRILGRGPKERWQALAKELDLEKNVVFCGTLPNKEVCTWLDDIDIFLMPSKTEGQGRALIEALSRGCSCLGSNVGGIPELLEPEQLHESGDIATFANQIKELATNTEKQLMYAERGIERVKPFQSEILQNTRKEFFHRFKEAIEMRS</sequence>
<dbReference type="InterPro" id="IPR001296">
    <property type="entry name" value="Glyco_trans_1"/>
</dbReference>
<evidence type="ECO:0000259" key="1">
    <source>
        <dbReference type="Pfam" id="PF00534"/>
    </source>
</evidence>
<dbReference type="Gene3D" id="3.40.50.2000">
    <property type="entry name" value="Glycogen Phosphorylase B"/>
    <property type="match status" value="1"/>
</dbReference>
<accession>A0A841YMT8</accession>
<dbReference type="Proteomes" id="UP000574104">
    <property type="component" value="Unassembled WGS sequence"/>
</dbReference>
<dbReference type="Proteomes" id="UP000544413">
    <property type="component" value="Unassembled WGS sequence"/>
</dbReference>
<dbReference type="SUPFAM" id="SSF53756">
    <property type="entry name" value="UDP-Glycosyltransferase/glycogen phosphorylase"/>
    <property type="match status" value="1"/>
</dbReference>
<organism evidence="2 4">
    <name type="scientific">Listeria booriae</name>
    <dbReference type="NCBI Taxonomy" id="1552123"/>
    <lineage>
        <taxon>Bacteria</taxon>
        <taxon>Bacillati</taxon>
        <taxon>Bacillota</taxon>
        <taxon>Bacilli</taxon>
        <taxon>Bacillales</taxon>
        <taxon>Listeriaceae</taxon>
        <taxon>Listeria</taxon>
    </lineage>
</organism>
<evidence type="ECO:0000313" key="5">
    <source>
        <dbReference type="Proteomes" id="UP000574104"/>
    </source>
</evidence>
<name>A0A841YMT8_9LIST</name>
<dbReference type="PANTHER" id="PTHR12526">
    <property type="entry name" value="GLYCOSYLTRANSFERASE"/>
    <property type="match status" value="1"/>
</dbReference>
<dbReference type="GO" id="GO:0016757">
    <property type="term" value="F:glycosyltransferase activity"/>
    <property type="evidence" value="ECO:0007669"/>
    <property type="project" value="InterPro"/>
</dbReference>
<dbReference type="EMBL" id="JAARPT010000003">
    <property type="protein sequence ID" value="MBC1401334.1"/>
    <property type="molecule type" value="Genomic_DNA"/>
</dbReference>
<evidence type="ECO:0000313" key="2">
    <source>
        <dbReference type="EMBL" id="MBC1401334.1"/>
    </source>
</evidence>
<comment type="caution">
    <text evidence="2">The sequence shown here is derived from an EMBL/GenBank/DDBJ whole genome shotgun (WGS) entry which is preliminary data.</text>
</comment>
<gene>
    <name evidence="2" type="ORF">HB836_06940</name>
    <name evidence="3" type="ORF">HB904_09110</name>
</gene>
<reference evidence="4 5" key="1">
    <citation type="submission" date="2020-03" db="EMBL/GenBank/DDBJ databases">
        <title>Soil Listeria distribution.</title>
        <authorList>
            <person name="Liao J."/>
            <person name="Wiedmann M."/>
        </authorList>
    </citation>
    <scope>NUCLEOTIDE SEQUENCE [LARGE SCALE GENOMIC DNA]</scope>
    <source>
        <strain evidence="3 5">FSL L7-1299</strain>
        <strain evidence="2 4">FSL L7-1658</strain>
    </source>
</reference>
<evidence type="ECO:0000313" key="4">
    <source>
        <dbReference type="Proteomes" id="UP000544413"/>
    </source>
</evidence>
<dbReference type="RefSeq" id="WP_185405837.1">
    <property type="nucleotide sequence ID" value="NZ_JAARPT010000003.1"/>
</dbReference>
<feature type="domain" description="Glycosyl transferase family 1" evidence="1">
    <location>
        <begin position="212"/>
        <end position="362"/>
    </location>
</feature>
<evidence type="ECO:0000313" key="3">
    <source>
        <dbReference type="EMBL" id="MBC1616347.1"/>
    </source>
</evidence>
<keyword evidence="2" id="KW-0808">Transferase</keyword>